<gene>
    <name evidence="2" type="ORF">F53441_14589</name>
</gene>
<comment type="caution">
    <text evidence="2">The sequence shown here is derived from an EMBL/GenBank/DDBJ whole genome shotgun (WGS) entry which is preliminary data.</text>
</comment>
<dbReference type="Proteomes" id="UP000605986">
    <property type="component" value="Unassembled WGS sequence"/>
</dbReference>
<evidence type="ECO:0000256" key="1">
    <source>
        <dbReference type="SAM" id="MobiDB-lite"/>
    </source>
</evidence>
<dbReference type="EMBL" id="JAADJG010001468">
    <property type="protein sequence ID" value="KAF4415903.1"/>
    <property type="molecule type" value="Genomic_DNA"/>
</dbReference>
<proteinExistence type="predicted"/>
<dbReference type="AlphaFoldDB" id="A0A8H4JA57"/>
<reference evidence="2" key="1">
    <citation type="submission" date="2020-01" db="EMBL/GenBank/DDBJ databases">
        <title>Identification and distribution of gene clusters putatively required for synthesis of sphingolipid metabolism inhibitors in phylogenetically diverse species of the filamentous fungus Fusarium.</title>
        <authorList>
            <person name="Kim H.-S."/>
            <person name="Busman M."/>
            <person name="Brown D.W."/>
            <person name="Divon H."/>
            <person name="Uhlig S."/>
            <person name="Proctor R.H."/>
        </authorList>
    </citation>
    <scope>NUCLEOTIDE SEQUENCE</scope>
    <source>
        <strain evidence="2">NRRL 53441</strain>
    </source>
</reference>
<dbReference type="OrthoDB" id="10457479at2759"/>
<keyword evidence="3" id="KW-1185">Reference proteome</keyword>
<protein>
    <submittedName>
        <fullName evidence="2">Uncharacterized protein</fullName>
    </submittedName>
</protein>
<sequence length="188" mass="20250">MSDQANPAFSEQAKLLYCIIPNIPALSIKSYGRSSVATASTWGQSKLYTEPKGDDTLPGPPGADIPRSVNMEAILVPGSPRDKDEEAWDLTFSKRETQDCKGSLGKASGYGKTACSNNIPKGANSVNGTIPKGNWNACLYLHEDCKTTGVPPGNEVFALWFEDGCESFKSKKEFSSFLVANGIMCPWS</sequence>
<evidence type="ECO:0000313" key="2">
    <source>
        <dbReference type="EMBL" id="KAF4415903.1"/>
    </source>
</evidence>
<evidence type="ECO:0000313" key="3">
    <source>
        <dbReference type="Proteomes" id="UP000605986"/>
    </source>
</evidence>
<name>A0A8H4JA57_9HYPO</name>
<feature type="region of interest" description="Disordered" evidence="1">
    <location>
        <begin position="47"/>
        <end position="67"/>
    </location>
</feature>
<accession>A0A8H4JA57</accession>
<organism evidence="2 3">
    <name type="scientific">Fusarium austroafricanum</name>
    <dbReference type="NCBI Taxonomy" id="2364996"/>
    <lineage>
        <taxon>Eukaryota</taxon>
        <taxon>Fungi</taxon>
        <taxon>Dikarya</taxon>
        <taxon>Ascomycota</taxon>
        <taxon>Pezizomycotina</taxon>
        <taxon>Sordariomycetes</taxon>
        <taxon>Hypocreomycetidae</taxon>
        <taxon>Hypocreales</taxon>
        <taxon>Nectriaceae</taxon>
        <taxon>Fusarium</taxon>
        <taxon>Fusarium concolor species complex</taxon>
    </lineage>
</organism>